<dbReference type="OrthoDB" id="8431898at2"/>
<gene>
    <name evidence="2" type="ORF">GTQ45_09195</name>
</gene>
<dbReference type="GeneID" id="300654613"/>
<dbReference type="AlphaFoldDB" id="A0A845QCG4"/>
<dbReference type="Proteomes" id="UP000470384">
    <property type="component" value="Unassembled WGS sequence"/>
</dbReference>
<proteinExistence type="predicted"/>
<evidence type="ECO:0000313" key="2">
    <source>
        <dbReference type="EMBL" id="NBG95906.1"/>
    </source>
</evidence>
<organism evidence="2 3">
    <name type="scientific">Pyruvatibacter mobilis</name>
    <dbReference type="NCBI Taxonomy" id="1712261"/>
    <lineage>
        <taxon>Bacteria</taxon>
        <taxon>Pseudomonadati</taxon>
        <taxon>Pseudomonadota</taxon>
        <taxon>Alphaproteobacteria</taxon>
        <taxon>Hyphomicrobiales</taxon>
        <taxon>Parvibaculaceae</taxon>
        <taxon>Pyruvatibacter</taxon>
    </lineage>
</organism>
<dbReference type="Pfam" id="PF07044">
    <property type="entry name" value="DUF1329"/>
    <property type="match status" value="1"/>
</dbReference>
<keyword evidence="3" id="KW-1185">Reference proteome</keyword>
<feature type="chain" id="PRO_5033023784" evidence="1">
    <location>
        <begin position="23"/>
        <end position="456"/>
    </location>
</feature>
<evidence type="ECO:0000256" key="1">
    <source>
        <dbReference type="SAM" id="SignalP"/>
    </source>
</evidence>
<sequence>MSTKIQTAAGAAAMLLAAAAMAVPAAAKVSQAEADKLGNSLTPIGAEKAGNAEGTIPAWEPLASTPAHEQGGFYADPYADDQPLFTIDGSNKAQYADKLTETHKALLDNVANYKMIVYPSRRNCAYPEFVNEALKYNALNAELVADGNGVANAKIAAPFPIPQEGVELVWNHNLRYRGFKLNRQFASIAPDGSGSFTPVTVYDEVIFTYSDPALQSFESLDNISLKYLQTVIAPSRRAGELLLVHETINQVKGARNAWQYNPGTKRVRRAPTVAYDNPQSYSDGRQTTDQFDLFNGSPDRYTWTNQGKSEKYIAYNTYKWADPSNEYENMLNADSLNQDLMRYELHRVWTAEGKLREGQRHIYTRRVMSFDEDTYNMVTGEMYDSRGQLWRVQEGHIINYYDLPTCWNNSDVTYDIQAGYYNVQGLKNQEREINYAYDELNEDLLTPAALRRRGVR</sequence>
<evidence type="ECO:0000313" key="3">
    <source>
        <dbReference type="Proteomes" id="UP000470384"/>
    </source>
</evidence>
<dbReference type="InterPro" id="IPR010752">
    <property type="entry name" value="DUF1329"/>
</dbReference>
<dbReference type="Gene3D" id="2.50.20.10">
    <property type="entry name" value="Lipoprotein localisation LolA/LolB/LppX"/>
    <property type="match status" value="1"/>
</dbReference>
<keyword evidence="1" id="KW-0732">Signal</keyword>
<dbReference type="RefSeq" id="WP_160587774.1">
    <property type="nucleotide sequence ID" value="NZ_BMHN01000001.1"/>
</dbReference>
<dbReference type="EMBL" id="WXYQ01000006">
    <property type="protein sequence ID" value="NBG95906.1"/>
    <property type="molecule type" value="Genomic_DNA"/>
</dbReference>
<accession>A0A845QCG4</accession>
<comment type="caution">
    <text evidence="2">The sequence shown here is derived from an EMBL/GenBank/DDBJ whole genome shotgun (WGS) entry which is preliminary data.</text>
</comment>
<name>A0A845QCG4_9HYPH</name>
<reference evidence="2 3" key="1">
    <citation type="journal article" date="2016" name="Int. J. Syst. Evol. Microbiol.">
        <title>Pyruvatibacter mobilis gen. nov., sp. nov., a marine bacterium from the culture broth of Picochlorum sp. 122.</title>
        <authorList>
            <person name="Wang G."/>
            <person name="Tang M."/>
            <person name="Wu H."/>
            <person name="Dai S."/>
            <person name="Li T."/>
            <person name="Chen C."/>
            <person name="He H."/>
            <person name="Fan J."/>
            <person name="Xiang W."/>
            <person name="Li X."/>
        </authorList>
    </citation>
    <scope>NUCLEOTIDE SEQUENCE [LARGE SCALE GENOMIC DNA]</scope>
    <source>
        <strain evidence="2 3">GYP-11</strain>
    </source>
</reference>
<feature type="signal peptide" evidence="1">
    <location>
        <begin position="1"/>
        <end position="22"/>
    </location>
</feature>
<protein>
    <submittedName>
        <fullName evidence="2">DUF1329 domain-containing protein</fullName>
    </submittedName>
</protein>
<dbReference type="CDD" id="cd16329">
    <property type="entry name" value="LolA_like"/>
    <property type="match status" value="1"/>
</dbReference>